<keyword evidence="3" id="KW-1185">Reference proteome</keyword>
<evidence type="ECO:0000313" key="4">
    <source>
        <dbReference type="WBParaSite" id="GPUH_0001200501-mRNA-1"/>
    </source>
</evidence>
<accession>A0A183DTF0</accession>
<reference evidence="4" key="1">
    <citation type="submission" date="2016-06" db="UniProtKB">
        <authorList>
            <consortium name="WormBaseParasite"/>
        </authorList>
    </citation>
    <scope>IDENTIFICATION</scope>
</reference>
<dbReference type="WBParaSite" id="GPUH_0001200501-mRNA-1">
    <property type="protein sequence ID" value="GPUH_0001200501-mRNA-1"/>
    <property type="gene ID" value="GPUH_0001200501"/>
</dbReference>
<sequence length="240" mass="27387">MLPQVRILSVEQGYAEVEKEDGSKGYVPTYFLDLETVPGDNFGDQIRYRRKWYRLLDNAEAAIYEDNPSNLLDNIGYLTALTSFFPTAESEQRNVRALSSPRDHKRPICIEPLQDMTTKCKFYSEEAYTVIWRGPAIAAGRSYDVRTDKDGHSILTLRNCLEEDAGQYWAQAKNVFGKCHSVAWIAVITAPGCTHITLCKALHRTAVLLQWKRVKSGNSKNVFYAVQYKRKGILHITLKF</sequence>
<dbReference type="InterPro" id="IPR013098">
    <property type="entry name" value="Ig_I-set"/>
</dbReference>
<reference evidence="2 3" key="2">
    <citation type="submission" date="2018-11" db="EMBL/GenBank/DDBJ databases">
        <authorList>
            <consortium name="Pathogen Informatics"/>
        </authorList>
    </citation>
    <scope>NUCLEOTIDE SEQUENCE [LARGE SCALE GENOMIC DNA]</scope>
</reference>
<dbReference type="InterPro" id="IPR036179">
    <property type="entry name" value="Ig-like_dom_sf"/>
</dbReference>
<dbReference type="EMBL" id="UYRT01078957">
    <property type="protein sequence ID" value="VDN19649.1"/>
    <property type="molecule type" value="Genomic_DNA"/>
</dbReference>
<dbReference type="AlphaFoldDB" id="A0A183DTF0"/>
<evidence type="ECO:0000259" key="1">
    <source>
        <dbReference type="Pfam" id="PF07679"/>
    </source>
</evidence>
<organism evidence="4">
    <name type="scientific">Gongylonema pulchrum</name>
    <dbReference type="NCBI Taxonomy" id="637853"/>
    <lineage>
        <taxon>Eukaryota</taxon>
        <taxon>Metazoa</taxon>
        <taxon>Ecdysozoa</taxon>
        <taxon>Nematoda</taxon>
        <taxon>Chromadorea</taxon>
        <taxon>Rhabditida</taxon>
        <taxon>Spirurina</taxon>
        <taxon>Spiruromorpha</taxon>
        <taxon>Spiruroidea</taxon>
        <taxon>Gongylonematidae</taxon>
        <taxon>Gongylonema</taxon>
    </lineage>
</organism>
<protein>
    <submittedName>
        <fullName evidence="4">Fibronectin type-III domain-containing protein</fullName>
    </submittedName>
</protein>
<dbReference type="InterPro" id="IPR013783">
    <property type="entry name" value="Ig-like_fold"/>
</dbReference>
<dbReference type="Proteomes" id="UP000271098">
    <property type="component" value="Unassembled WGS sequence"/>
</dbReference>
<evidence type="ECO:0000313" key="2">
    <source>
        <dbReference type="EMBL" id="VDN19649.1"/>
    </source>
</evidence>
<dbReference type="Pfam" id="PF07679">
    <property type="entry name" value="I-set"/>
    <property type="match status" value="1"/>
</dbReference>
<gene>
    <name evidence="2" type="ORF">GPUH_LOCUS11991</name>
</gene>
<dbReference type="OrthoDB" id="2570713at2759"/>
<dbReference type="SUPFAM" id="SSF48726">
    <property type="entry name" value="Immunoglobulin"/>
    <property type="match status" value="1"/>
</dbReference>
<name>A0A183DTF0_9BILA</name>
<feature type="domain" description="Immunoglobulin I-set" evidence="1">
    <location>
        <begin position="114"/>
        <end position="183"/>
    </location>
</feature>
<evidence type="ECO:0000313" key="3">
    <source>
        <dbReference type="Proteomes" id="UP000271098"/>
    </source>
</evidence>
<dbReference type="Gene3D" id="2.60.40.10">
    <property type="entry name" value="Immunoglobulins"/>
    <property type="match status" value="1"/>
</dbReference>
<proteinExistence type="predicted"/>